<dbReference type="Proteomes" id="UP001170954">
    <property type="component" value="Unassembled WGS sequence"/>
</dbReference>
<comment type="similarity">
    <text evidence="2 8">Belongs to the alanine or glycine:cation symporter (AGCS) (TC 2.A.25) family.</text>
</comment>
<feature type="transmembrane region" description="Helical" evidence="8">
    <location>
        <begin position="139"/>
        <end position="159"/>
    </location>
</feature>
<dbReference type="PANTHER" id="PTHR30330">
    <property type="entry name" value="AGSS FAMILY TRANSPORTER, SODIUM-ALANINE"/>
    <property type="match status" value="1"/>
</dbReference>
<keyword evidence="8" id="KW-0769">Symport</keyword>
<feature type="transmembrane region" description="Helical" evidence="8">
    <location>
        <begin position="359"/>
        <end position="379"/>
    </location>
</feature>
<dbReference type="PANTHER" id="PTHR30330:SF7">
    <property type="entry name" value="SODIUM_PROTON-DEPENDENT ALANINE CARRIER PROTEIN YRBD-RELATED"/>
    <property type="match status" value="1"/>
</dbReference>
<dbReference type="Pfam" id="PF01235">
    <property type="entry name" value="Na_Ala_symp"/>
    <property type="match status" value="1"/>
</dbReference>
<protein>
    <submittedName>
        <fullName evidence="9">Alanine:cation symporter family protein</fullName>
    </submittedName>
</protein>
<keyword evidence="4 8" id="KW-1003">Cell membrane</keyword>
<feature type="transmembrane region" description="Helical" evidence="8">
    <location>
        <begin position="295"/>
        <end position="316"/>
    </location>
</feature>
<keyword evidence="3 8" id="KW-0813">Transport</keyword>
<feature type="transmembrane region" description="Helical" evidence="8">
    <location>
        <begin position="171"/>
        <end position="192"/>
    </location>
</feature>
<evidence type="ECO:0000256" key="5">
    <source>
        <dbReference type="ARBA" id="ARBA00022692"/>
    </source>
</evidence>
<feature type="transmembrane region" description="Helical" evidence="8">
    <location>
        <begin position="60"/>
        <end position="85"/>
    </location>
</feature>
<evidence type="ECO:0000256" key="2">
    <source>
        <dbReference type="ARBA" id="ARBA00009261"/>
    </source>
</evidence>
<reference evidence="9" key="1">
    <citation type="submission" date="2020-06" db="EMBL/GenBank/DDBJ databases">
        <authorList>
            <person name="Dong N."/>
        </authorList>
    </citation>
    <scope>NUCLEOTIDE SEQUENCE</scope>
    <source>
        <strain evidence="9">R1692</strain>
    </source>
</reference>
<gene>
    <name evidence="9" type="ORF">HX018_13845</name>
</gene>
<dbReference type="InterPro" id="IPR001463">
    <property type="entry name" value="Na/Ala_symport"/>
</dbReference>
<keyword evidence="10" id="KW-1185">Reference proteome</keyword>
<evidence type="ECO:0000313" key="10">
    <source>
        <dbReference type="Proteomes" id="UP001170954"/>
    </source>
</evidence>
<feature type="transmembrane region" description="Helical" evidence="8">
    <location>
        <begin position="16"/>
        <end position="39"/>
    </location>
</feature>
<keyword evidence="5 8" id="KW-0812">Transmembrane</keyword>
<evidence type="ECO:0000256" key="1">
    <source>
        <dbReference type="ARBA" id="ARBA00004651"/>
    </source>
</evidence>
<accession>A0ABT7NQC1</accession>
<dbReference type="PROSITE" id="PS00873">
    <property type="entry name" value="NA_ALANINE_SYMP"/>
    <property type="match status" value="1"/>
</dbReference>
<feature type="transmembrane region" description="Helical" evidence="8">
    <location>
        <begin position="91"/>
        <end position="111"/>
    </location>
</feature>
<keyword evidence="7 8" id="KW-0472">Membrane</keyword>
<comment type="subcellular location">
    <subcellularLocation>
        <location evidence="1 8">Cell membrane</location>
        <topology evidence="1 8">Multi-pass membrane protein</topology>
    </subcellularLocation>
</comment>
<dbReference type="EMBL" id="JACAGK010000043">
    <property type="protein sequence ID" value="MDM1049321.1"/>
    <property type="molecule type" value="Genomic_DNA"/>
</dbReference>
<sequence length="482" mass="52293">MDHIVSSISSLVWSDIFIYLCLCTGLYFSIRTGFLQITYLRDMLRLLFAKKQGDEGISSFQAFALAISGRVGTGNIIGVATAIFYGGPGAIFWMWVIAFLGSASAFVEAMLGQVYKQKDGSEFRGGPAYYIEKGLGVKWYAILFAVLTIISAGILLPGVQSNAIASSVNNAFAIPTSYTGIAVVVLLVLIIFGGVKRLGTVAEFVVPFMAGGYILMTLVIIAMNYQQIPEVFGLIFSSAFSLDATFGGIIGMAIAWGVKRGIYSNEAGQGTAPHAAAAADVNHPAQQGLVQAFSVYVDTLFVCTATALMILFTGMYNVTNTDAAGKATTLLQENLPGVDYNGFTQAAVSHHFPGFGGSFVAIALFFFAFTTIMAYYYYADTNIVYLIKNNKVRAIVGRIFQVAFLIAVYYGTIRTADTAWAIGDIGVGLMAWVNIIAILLMSKIAMKVWKDYKIKRKQGIENPDFDPKEIGIKNADYWEKRD</sequence>
<feature type="transmembrane region" description="Helical" evidence="8">
    <location>
        <begin position="231"/>
        <end position="256"/>
    </location>
</feature>
<evidence type="ECO:0000256" key="8">
    <source>
        <dbReference type="RuleBase" id="RU363064"/>
    </source>
</evidence>
<feature type="transmembrane region" description="Helical" evidence="8">
    <location>
        <begin position="419"/>
        <end position="440"/>
    </location>
</feature>
<dbReference type="NCBIfam" id="TIGR00835">
    <property type="entry name" value="agcS"/>
    <property type="match status" value="1"/>
</dbReference>
<dbReference type="Gene3D" id="1.20.1740.10">
    <property type="entry name" value="Amino acid/polyamine transporter I"/>
    <property type="match status" value="1"/>
</dbReference>
<dbReference type="RefSeq" id="WP_149526443.1">
    <property type="nucleotide sequence ID" value="NZ_CP030848.1"/>
</dbReference>
<comment type="caution">
    <text evidence="9">The sequence shown here is derived from an EMBL/GenBank/DDBJ whole genome shotgun (WGS) entry which is preliminary data.</text>
</comment>
<feature type="transmembrane region" description="Helical" evidence="8">
    <location>
        <begin position="391"/>
        <end position="413"/>
    </location>
</feature>
<organism evidence="9 10">
    <name type="scientific">Sphingobacterium hotanense</name>
    <dbReference type="NCBI Taxonomy" id="649196"/>
    <lineage>
        <taxon>Bacteria</taxon>
        <taxon>Pseudomonadati</taxon>
        <taxon>Bacteroidota</taxon>
        <taxon>Sphingobacteriia</taxon>
        <taxon>Sphingobacteriales</taxon>
        <taxon>Sphingobacteriaceae</taxon>
        <taxon>Sphingobacterium</taxon>
    </lineage>
</organism>
<keyword evidence="6 8" id="KW-1133">Transmembrane helix</keyword>
<evidence type="ECO:0000256" key="3">
    <source>
        <dbReference type="ARBA" id="ARBA00022448"/>
    </source>
</evidence>
<feature type="transmembrane region" description="Helical" evidence="8">
    <location>
        <begin position="204"/>
        <end position="225"/>
    </location>
</feature>
<evidence type="ECO:0000313" key="9">
    <source>
        <dbReference type="EMBL" id="MDM1049321.1"/>
    </source>
</evidence>
<evidence type="ECO:0000256" key="4">
    <source>
        <dbReference type="ARBA" id="ARBA00022475"/>
    </source>
</evidence>
<reference evidence="9" key="2">
    <citation type="journal article" date="2022" name="Sci. Total Environ.">
        <title>Prevalence, transmission, and molecular epidemiology of tet(X)-positive bacteria among humans, animals, and environmental niches in China: An epidemiological, and genomic-based study.</title>
        <authorList>
            <person name="Dong N."/>
            <person name="Zeng Y."/>
            <person name="Cai C."/>
            <person name="Sun C."/>
            <person name="Lu J."/>
            <person name="Liu C."/>
            <person name="Zhou H."/>
            <person name="Sun Q."/>
            <person name="Shu L."/>
            <person name="Wang H."/>
            <person name="Wang Y."/>
            <person name="Wang S."/>
            <person name="Wu C."/>
            <person name="Chan E.W."/>
            <person name="Chen G."/>
            <person name="Shen Z."/>
            <person name="Chen S."/>
            <person name="Zhang R."/>
        </authorList>
    </citation>
    <scope>NUCLEOTIDE SEQUENCE</scope>
    <source>
        <strain evidence="9">R1692</strain>
    </source>
</reference>
<evidence type="ECO:0000256" key="7">
    <source>
        <dbReference type="ARBA" id="ARBA00023136"/>
    </source>
</evidence>
<proteinExistence type="inferred from homology"/>
<dbReference type="PRINTS" id="PR00175">
    <property type="entry name" value="NAALASMPORT"/>
</dbReference>
<evidence type="ECO:0000256" key="6">
    <source>
        <dbReference type="ARBA" id="ARBA00022989"/>
    </source>
</evidence>
<name>A0ABT7NQC1_9SPHI</name>